<evidence type="ECO:0008006" key="3">
    <source>
        <dbReference type="Google" id="ProtNLM"/>
    </source>
</evidence>
<dbReference type="PANTHER" id="PTHR47723">
    <property type="entry name" value="OS05G0353850 PROTEIN"/>
    <property type="match status" value="1"/>
</dbReference>
<dbReference type="Gramene" id="Psat07G0555300-T1">
    <property type="protein sequence ID" value="KAI5390289.1"/>
    <property type="gene ID" value="KIW84_075553"/>
</dbReference>
<reference evidence="1 2" key="1">
    <citation type="journal article" date="2022" name="Nat. Genet.">
        <title>Improved pea reference genome and pan-genome highlight genomic features and evolutionary characteristics.</title>
        <authorList>
            <person name="Yang T."/>
            <person name="Liu R."/>
            <person name="Luo Y."/>
            <person name="Hu S."/>
            <person name="Wang D."/>
            <person name="Wang C."/>
            <person name="Pandey M.K."/>
            <person name="Ge S."/>
            <person name="Xu Q."/>
            <person name="Li N."/>
            <person name="Li G."/>
            <person name="Huang Y."/>
            <person name="Saxena R.K."/>
            <person name="Ji Y."/>
            <person name="Li M."/>
            <person name="Yan X."/>
            <person name="He Y."/>
            <person name="Liu Y."/>
            <person name="Wang X."/>
            <person name="Xiang C."/>
            <person name="Varshney R.K."/>
            <person name="Ding H."/>
            <person name="Gao S."/>
            <person name="Zong X."/>
        </authorList>
    </citation>
    <scope>NUCLEOTIDE SEQUENCE [LARGE SCALE GENOMIC DNA]</scope>
    <source>
        <strain evidence="1 2">cv. Zhongwan 6</strain>
    </source>
</reference>
<dbReference type="InterPro" id="IPR053151">
    <property type="entry name" value="RNase_H-like"/>
</dbReference>
<evidence type="ECO:0000313" key="1">
    <source>
        <dbReference type="EMBL" id="KAI5390289.1"/>
    </source>
</evidence>
<keyword evidence="2" id="KW-1185">Reference proteome</keyword>
<dbReference type="EMBL" id="JAMSHJ010000007">
    <property type="protein sequence ID" value="KAI5390289.1"/>
    <property type="molecule type" value="Genomic_DNA"/>
</dbReference>
<protein>
    <recommendedName>
        <fullName evidence="3">RNase H type-1 domain-containing protein</fullName>
    </recommendedName>
</protein>
<name>A0A9D4VWT5_PEA</name>
<organism evidence="1 2">
    <name type="scientific">Pisum sativum</name>
    <name type="common">Garden pea</name>
    <name type="synonym">Lathyrus oleraceus</name>
    <dbReference type="NCBI Taxonomy" id="3888"/>
    <lineage>
        <taxon>Eukaryota</taxon>
        <taxon>Viridiplantae</taxon>
        <taxon>Streptophyta</taxon>
        <taxon>Embryophyta</taxon>
        <taxon>Tracheophyta</taxon>
        <taxon>Spermatophyta</taxon>
        <taxon>Magnoliopsida</taxon>
        <taxon>eudicotyledons</taxon>
        <taxon>Gunneridae</taxon>
        <taxon>Pentapetalae</taxon>
        <taxon>rosids</taxon>
        <taxon>fabids</taxon>
        <taxon>Fabales</taxon>
        <taxon>Fabaceae</taxon>
        <taxon>Papilionoideae</taxon>
        <taxon>50 kb inversion clade</taxon>
        <taxon>NPAAA clade</taxon>
        <taxon>Hologalegina</taxon>
        <taxon>IRL clade</taxon>
        <taxon>Fabeae</taxon>
        <taxon>Lathyrus</taxon>
    </lineage>
</organism>
<dbReference type="PANTHER" id="PTHR47723:SF19">
    <property type="entry name" value="POLYNUCLEOTIDYL TRANSFERASE, RIBONUCLEASE H-LIKE SUPERFAMILY PROTEIN"/>
    <property type="match status" value="1"/>
</dbReference>
<accession>A0A9D4VWT5</accession>
<proteinExistence type="predicted"/>
<evidence type="ECO:0000313" key="2">
    <source>
        <dbReference type="Proteomes" id="UP001058974"/>
    </source>
</evidence>
<comment type="caution">
    <text evidence="1">The sequence shown here is derived from an EMBL/GenBank/DDBJ whole genome shotgun (WGS) entry which is preliminary data.</text>
</comment>
<sequence>MIPYSADAGPNGIAGIGKDCKKFSVSTMYIMLDDKDTSMEDNVWTDIWRLHSNKRIYVKEDTLHVLRDFFRAMALWMTVVHANMSKESHEDNYSRPSNMVSHINKIVQDYKQAEVATCTNMDHCKELKLIKWETPTMKRVKLNINGARDKQGNALCGGIIRGNDGEWIRGFSKYIGVCDNYTSELWESMKDCNLQQR</sequence>
<gene>
    <name evidence="1" type="ORF">KIW84_075553</name>
</gene>
<dbReference type="Proteomes" id="UP001058974">
    <property type="component" value="Chromosome 7"/>
</dbReference>
<dbReference type="AlphaFoldDB" id="A0A9D4VWT5"/>